<dbReference type="FunFam" id="1.10.510.10:FF:000554">
    <property type="entry name" value="Predicted protein"/>
    <property type="match status" value="1"/>
</dbReference>
<dbReference type="InterPro" id="IPR011009">
    <property type="entry name" value="Kinase-like_dom_sf"/>
</dbReference>
<evidence type="ECO:0000313" key="12">
    <source>
        <dbReference type="Proteomes" id="UP000036681"/>
    </source>
</evidence>
<dbReference type="SUPFAM" id="SSF101912">
    <property type="entry name" value="Sema domain"/>
    <property type="match status" value="1"/>
</dbReference>
<evidence type="ECO:0000256" key="6">
    <source>
        <dbReference type="ARBA" id="ARBA00023137"/>
    </source>
</evidence>
<comment type="catalytic activity">
    <reaction evidence="7">
        <text>L-tyrosyl-[protein] + ATP = O-phospho-L-tyrosyl-[protein] + ADP + H(+)</text>
        <dbReference type="Rhea" id="RHEA:10596"/>
        <dbReference type="Rhea" id="RHEA-COMP:10136"/>
        <dbReference type="Rhea" id="RHEA-COMP:20101"/>
        <dbReference type="ChEBI" id="CHEBI:15378"/>
        <dbReference type="ChEBI" id="CHEBI:30616"/>
        <dbReference type="ChEBI" id="CHEBI:46858"/>
        <dbReference type="ChEBI" id="CHEBI:61978"/>
        <dbReference type="ChEBI" id="CHEBI:456216"/>
        <dbReference type="EC" id="2.7.10.1"/>
    </reaction>
</comment>
<feature type="signal peptide" evidence="10">
    <location>
        <begin position="1"/>
        <end position="26"/>
    </location>
</feature>
<keyword evidence="10" id="KW-0732">Signal</keyword>
<keyword evidence="6" id="KW-0829">Tyrosine-protein kinase</keyword>
<dbReference type="SUPFAM" id="SSF56112">
    <property type="entry name" value="Protein kinase-like (PK-like)"/>
    <property type="match status" value="1"/>
</dbReference>
<evidence type="ECO:0000313" key="13">
    <source>
        <dbReference type="WBParaSite" id="ALUE_0000716001-mRNA-1"/>
    </source>
</evidence>
<dbReference type="PROSITE" id="PS50011">
    <property type="entry name" value="PROTEIN_KINASE_DOM"/>
    <property type="match status" value="1"/>
</dbReference>
<feature type="domain" description="Protein kinase" evidence="11">
    <location>
        <begin position="692"/>
        <end position="969"/>
    </location>
</feature>
<evidence type="ECO:0000256" key="2">
    <source>
        <dbReference type="ARBA" id="ARBA00022679"/>
    </source>
</evidence>
<evidence type="ECO:0000256" key="1">
    <source>
        <dbReference type="ARBA" id="ARBA00004167"/>
    </source>
</evidence>
<dbReference type="GO" id="GO:0043235">
    <property type="term" value="C:receptor complex"/>
    <property type="evidence" value="ECO:0007669"/>
    <property type="project" value="TreeGrafter"/>
</dbReference>
<dbReference type="PRINTS" id="PR00109">
    <property type="entry name" value="TYRKINASE"/>
</dbReference>
<dbReference type="PROSITE" id="PS00107">
    <property type="entry name" value="PROTEIN_KINASE_ATP"/>
    <property type="match status" value="1"/>
</dbReference>
<dbReference type="InterPro" id="IPR020635">
    <property type="entry name" value="Tyr_kinase_cat_dom"/>
</dbReference>
<accession>A0A9J2PB26</accession>
<comment type="subcellular location">
    <subcellularLocation>
        <location evidence="1">Membrane</location>
        <topology evidence="1">Single-pass membrane protein</topology>
    </subcellularLocation>
</comment>
<dbReference type="Gene3D" id="2.130.10.10">
    <property type="entry name" value="YVTN repeat-like/Quinoprotein amine dehydrogenase"/>
    <property type="match status" value="1"/>
</dbReference>
<dbReference type="PANTHER" id="PTHR24416">
    <property type="entry name" value="TYROSINE-PROTEIN KINASE RECEPTOR"/>
    <property type="match status" value="1"/>
</dbReference>
<proteinExistence type="predicted"/>
<dbReference type="Gene3D" id="1.10.510.10">
    <property type="entry name" value="Transferase(Phosphotransferase) domain 1"/>
    <property type="match status" value="1"/>
</dbReference>
<evidence type="ECO:0000256" key="9">
    <source>
        <dbReference type="SAM" id="Phobius"/>
    </source>
</evidence>
<dbReference type="Pfam" id="PF07714">
    <property type="entry name" value="PK_Tyr_Ser-Thr"/>
    <property type="match status" value="1"/>
</dbReference>
<dbReference type="InterPro" id="IPR001245">
    <property type="entry name" value="Ser-Thr/Tyr_kinase_cat_dom"/>
</dbReference>
<dbReference type="Gene3D" id="3.30.200.20">
    <property type="entry name" value="Phosphorylase Kinase, domain 1"/>
    <property type="match status" value="1"/>
</dbReference>
<dbReference type="InterPro" id="IPR050122">
    <property type="entry name" value="RTK"/>
</dbReference>
<evidence type="ECO:0000259" key="11">
    <source>
        <dbReference type="PROSITE" id="PS50011"/>
    </source>
</evidence>
<dbReference type="PANTHER" id="PTHR24416:SF564">
    <property type="entry name" value="MACROPHAGE-STIMULATING PROTEIN RECEPTOR"/>
    <property type="match status" value="1"/>
</dbReference>
<keyword evidence="9" id="KW-1133">Transmembrane helix</keyword>
<dbReference type="CDD" id="cd00192">
    <property type="entry name" value="PTKc"/>
    <property type="match status" value="1"/>
</dbReference>
<feature type="transmembrane region" description="Helical" evidence="9">
    <location>
        <begin position="586"/>
        <end position="607"/>
    </location>
</feature>
<dbReference type="Proteomes" id="UP000036681">
    <property type="component" value="Unplaced"/>
</dbReference>
<dbReference type="InterPro" id="IPR008266">
    <property type="entry name" value="Tyr_kinase_AS"/>
</dbReference>
<dbReference type="PROSITE" id="PS00109">
    <property type="entry name" value="PROTEIN_KINASE_TYR"/>
    <property type="match status" value="1"/>
</dbReference>
<protein>
    <submittedName>
        <fullName evidence="13">Protein kinase domain-containing protein</fullName>
    </submittedName>
</protein>
<feature type="binding site" evidence="8">
    <location>
        <position position="724"/>
    </location>
    <ligand>
        <name>ATP</name>
        <dbReference type="ChEBI" id="CHEBI:30616"/>
    </ligand>
</feature>
<organism evidence="12 13">
    <name type="scientific">Ascaris lumbricoides</name>
    <name type="common">Giant roundworm</name>
    <dbReference type="NCBI Taxonomy" id="6252"/>
    <lineage>
        <taxon>Eukaryota</taxon>
        <taxon>Metazoa</taxon>
        <taxon>Ecdysozoa</taxon>
        <taxon>Nematoda</taxon>
        <taxon>Chromadorea</taxon>
        <taxon>Rhabditida</taxon>
        <taxon>Spirurina</taxon>
        <taxon>Ascaridomorpha</taxon>
        <taxon>Ascaridoidea</taxon>
        <taxon>Ascarididae</taxon>
        <taxon>Ascaris</taxon>
    </lineage>
</organism>
<dbReference type="GO" id="GO:0007399">
    <property type="term" value="P:nervous system development"/>
    <property type="evidence" value="ECO:0007669"/>
    <property type="project" value="TreeGrafter"/>
</dbReference>
<evidence type="ECO:0000256" key="3">
    <source>
        <dbReference type="ARBA" id="ARBA00022741"/>
    </source>
</evidence>
<keyword evidence="5 8" id="KW-0067">ATP-binding</keyword>
<evidence type="ECO:0000256" key="10">
    <source>
        <dbReference type="SAM" id="SignalP"/>
    </source>
</evidence>
<dbReference type="WBParaSite" id="ALUE_0000716001-mRNA-1">
    <property type="protein sequence ID" value="ALUE_0000716001-mRNA-1"/>
    <property type="gene ID" value="ALUE_0000716001"/>
</dbReference>
<evidence type="ECO:0000256" key="5">
    <source>
        <dbReference type="ARBA" id="ARBA00022840"/>
    </source>
</evidence>
<dbReference type="InterPro" id="IPR015943">
    <property type="entry name" value="WD40/YVTN_repeat-like_dom_sf"/>
</dbReference>
<keyword evidence="12" id="KW-1185">Reference proteome</keyword>
<keyword evidence="3 8" id="KW-0547">Nucleotide-binding</keyword>
<keyword evidence="2" id="KW-0808">Transferase</keyword>
<feature type="chain" id="PRO_5039925114" evidence="10">
    <location>
        <begin position="27"/>
        <end position="1013"/>
    </location>
</feature>
<dbReference type="GO" id="GO:0005524">
    <property type="term" value="F:ATP binding"/>
    <property type="evidence" value="ECO:0007669"/>
    <property type="project" value="UniProtKB-UniRule"/>
</dbReference>
<evidence type="ECO:0000256" key="8">
    <source>
        <dbReference type="PROSITE-ProRule" id="PRU10141"/>
    </source>
</evidence>
<dbReference type="GO" id="GO:0007169">
    <property type="term" value="P:cell surface receptor protein tyrosine kinase signaling pathway"/>
    <property type="evidence" value="ECO:0007669"/>
    <property type="project" value="TreeGrafter"/>
</dbReference>
<evidence type="ECO:0000256" key="7">
    <source>
        <dbReference type="ARBA" id="ARBA00051243"/>
    </source>
</evidence>
<dbReference type="GO" id="GO:0004714">
    <property type="term" value="F:transmembrane receptor protein tyrosine kinase activity"/>
    <property type="evidence" value="ECO:0007669"/>
    <property type="project" value="UniProtKB-EC"/>
</dbReference>
<dbReference type="GO" id="GO:0016477">
    <property type="term" value="P:cell migration"/>
    <property type="evidence" value="ECO:0007669"/>
    <property type="project" value="TreeGrafter"/>
</dbReference>
<reference evidence="13" key="1">
    <citation type="submission" date="2023-03" db="UniProtKB">
        <authorList>
            <consortium name="WormBaseParasite"/>
        </authorList>
    </citation>
    <scope>IDENTIFICATION</scope>
</reference>
<dbReference type="SMART" id="SM00219">
    <property type="entry name" value="TyrKc"/>
    <property type="match status" value="1"/>
</dbReference>
<keyword evidence="4" id="KW-0418">Kinase</keyword>
<dbReference type="GO" id="GO:0005886">
    <property type="term" value="C:plasma membrane"/>
    <property type="evidence" value="ECO:0007669"/>
    <property type="project" value="TreeGrafter"/>
</dbReference>
<sequence length="1013" mass="112890">MRCVPLVTQFVRLSIWALCSICTSVAAPGLPPDGLQQNAVQDDSMSSFSDHPVESSTRNTLLDFGVATITGIASWRNMLAVLTPDSIIWFELASDALSSRMPPREVGRVQLSAPLDLELLEFKFLSQSSIFVCDSFTCRLCWMNRGQTCTYYSLETKGRTNDHISQVSVTSTTNGGIALRYVNEDGDAAVLKYGSTDNSHKRVEPTQYADDVSIVTDHRVVGAFNRQGFSYFVGSARRPFEPLINSKIDLEATLTSVRITRICDKDATKNVESRIELALGCPHLGLYENVYATAAEYDEKSDRLTVAFHSSNDVLTSSGSLCLFQMGDINNAFENVWNNCQNTTFVESTDNYKAPQPKNCELDQLKSLAYRYGWLEQFNPFSGSLYAILPDSSGEILSLGHIQEDNALFALSTNGKLQRVKYVEVNCAGLYENCDALESASWSDPLECRWCAKATGGGKTVSPTDQCPDALVFDICPPYIEHVNPLPISHDSTRFEIYGDKFDRMHNLSIRACNQTCAVRIVEHNKLTCTLSMQFEHARGCTVSAEGQLGTHGPLRIFYIHSTTDKAIDSASTHGARSRSTRTLKAIASVIAVVILVVLIALIILLVRSVKDLEGSIQTPQVPKFLLIQSTEAFSATNLKNFALLYIAIVASAESNAYIGHNGSGYQLRRFNPYERLFLEIDPKLKIPLNELNIGDEIGKGNFGIVYKGTLRDSSGAIREVACKTIDSHNDGVVSGVSEFLREGLIMANFNHPNVAQLIGISLTNNNCPLIITDYLANGDLRHYIINPNNVSFMLRLTFGNLLDFGIQIAEGMTYLHEKKFIHRDLAARNCMLDANLRVKIADFGLSRDVSRCGMYEAVNKDRGIPIRWMPIESLEDQQLRHENFQYTFKGDVWAYGVVLWELATRGLIPYADLEMFEILRLLKNGHRLSKPKGCPDILYERVMLVCWMEDPQRRPTFYELKEMMQDVVCQLRQGISGSSLLNNHYERVSPRSAATTPIAYTKPIAGPIITDL</sequence>
<evidence type="ECO:0000256" key="4">
    <source>
        <dbReference type="ARBA" id="ARBA00022777"/>
    </source>
</evidence>
<keyword evidence="9" id="KW-0472">Membrane</keyword>
<name>A0A9J2PB26_ASCLU</name>
<dbReference type="AlphaFoldDB" id="A0A9J2PB26"/>
<keyword evidence="9" id="KW-0812">Transmembrane</keyword>
<dbReference type="InterPro" id="IPR000719">
    <property type="entry name" value="Prot_kinase_dom"/>
</dbReference>
<dbReference type="InterPro" id="IPR017441">
    <property type="entry name" value="Protein_kinase_ATP_BS"/>
</dbReference>
<dbReference type="InterPro" id="IPR036352">
    <property type="entry name" value="Semap_dom_sf"/>
</dbReference>